<dbReference type="SMART" id="SM00220">
    <property type="entry name" value="S_TKc"/>
    <property type="match status" value="1"/>
</dbReference>
<evidence type="ECO:0000313" key="13">
    <source>
        <dbReference type="EMBL" id="EST45214.1"/>
    </source>
</evidence>
<gene>
    <name evidence="13" type="ORF">SS50377_14786</name>
    <name evidence="14" type="ORF">SS50377_20158</name>
</gene>
<dbReference type="PANTHER" id="PTHR11042">
    <property type="entry name" value="EUKARYOTIC TRANSLATION INITIATION FACTOR 2-ALPHA KINASE EIF2-ALPHA KINASE -RELATED"/>
    <property type="match status" value="1"/>
</dbReference>
<dbReference type="InterPro" id="IPR000719">
    <property type="entry name" value="Prot_kinase_dom"/>
</dbReference>
<evidence type="ECO:0000256" key="1">
    <source>
        <dbReference type="ARBA" id="ARBA00012513"/>
    </source>
</evidence>
<evidence type="ECO:0000313" key="15">
    <source>
        <dbReference type="Proteomes" id="UP000018208"/>
    </source>
</evidence>
<evidence type="ECO:0000256" key="9">
    <source>
        <dbReference type="ARBA" id="ARBA00048659"/>
    </source>
</evidence>
<dbReference type="GO" id="GO:0005737">
    <property type="term" value="C:cytoplasm"/>
    <property type="evidence" value="ECO:0007669"/>
    <property type="project" value="TreeGrafter"/>
</dbReference>
<evidence type="ECO:0000256" key="5">
    <source>
        <dbReference type="ARBA" id="ARBA00022777"/>
    </source>
</evidence>
<comment type="similarity">
    <text evidence="8">Belongs to the protein kinase superfamily. Ser/Thr protein kinase family. GCN2 subfamily.</text>
</comment>
<dbReference type="Pfam" id="PF00069">
    <property type="entry name" value="Pkinase"/>
    <property type="match status" value="2"/>
</dbReference>
<comment type="catalytic activity">
    <reaction evidence="9">
        <text>L-threonyl-[protein] + ATP = O-phospho-L-threonyl-[protein] + ADP + H(+)</text>
        <dbReference type="Rhea" id="RHEA:46608"/>
        <dbReference type="Rhea" id="RHEA-COMP:11060"/>
        <dbReference type="Rhea" id="RHEA-COMP:11605"/>
        <dbReference type="ChEBI" id="CHEBI:15378"/>
        <dbReference type="ChEBI" id="CHEBI:30013"/>
        <dbReference type="ChEBI" id="CHEBI:30616"/>
        <dbReference type="ChEBI" id="CHEBI:61977"/>
        <dbReference type="ChEBI" id="CHEBI:456216"/>
        <dbReference type="EC" id="2.7.11.1"/>
    </reaction>
    <physiologicalReaction direction="left-to-right" evidence="9">
        <dbReference type="Rhea" id="RHEA:46609"/>
    </physiologicalReaction>
</comment>
<accession>V6LWP5</accession>
<organism evidence="13">
    <name type="scientific">Spironucleus salmonicida</name>
    <dbReference type="NCBI Taxonomy" id="348837"/>
    <lineage>
        <taxon>Eukaryota</taxon>
        <taxon>Metamonada</taxon>
        <taxon>Diplomonadida</taxon>
        <taxon>Hexamitidae</taxon>
        <taxon>Hexamitinae</taxon>
        <taxon>Spironucleus</taxon>
    </lineage>
</organism>
<evidence type="ECO:0000256" key="6">
    <source>
        <dbReference type="ARBA" id="ARBA00022840"/>
    </source>
</evidence>
<evidence type="ECO:0000256" key="10">
    <source>
        <dbReference type="ARBA" id="ARBA00048977"/>
    </source>
</evidence>
<keyword evidence="2" id="KW-0723">Serine/threonine-protein kinase</keyword>
<evidence type="ECO:0000313" key="14">
    <source>
        <dbReference type="EMBL" id="KAH0576812.1"/>
    </source>
</evidence>
<dbReference type="PROSITE" id="PS00107">
    <property type="entry name" value="PROTEIN_KINASE_ATP"/>
    <property type="match status" value="1"/>
</dbReference>
<comment type="catalytic activity">
    <reaction evidence="10">
        <text>L-seryl-[protein] + ATP = O-phospho-L-seryl-[protein] + ADP + H(+)</text>
        <dbReference type="Rhea" id="RHEA:17989"/>
        <dbReference type="Rhea" id="RHEA-COMP:9863"/>
        <dbReference type="Rhea" id="RHEA-COMP:11604"/>
        <dbReference type="ChEBI" id="CHEBI:15378"/>
        <dbReference type="ChEBI" id="CHEBI:29999"/>
        <dbReference type="ChEBI" id="CHEBI:30616"/>
        <dbReference type="ChEBI" id="CHEBI:83421"/>
        <dbReference type="ChEBI" id="CHEBI:456216"/>
        <dbReference type="EC" id="2.7.11.1"/>
    </reaction>
    <physiologicalReaction direction="left-to-right" evidence="10">
        <dbReference type="Rhea" id="RHEA:17990"/>
    </physiologicalReaction>
</comment>
<evidence type="ECO:0000256" key="2">
    <source>
        <dbReference type="ARBA" id="ARBA00022527"/>
    </source>
</evidence>
<feature type="domain" description="Protein kinase" evidence="12">
    <location>
        <begin position="79"/>
        <end position="389"/>
    </location>
</feature>
<dbReference type="PROSITE" id="PS00108">
    <property type="entry name" value="PROTEIN_KINASE_ST"/>
    <property type="match status" value="1"/>
</dbReference>
<dbReference type="SUPFAM" id="SSF56112">
    <property type="entry name" value="Protein kinase-like (PK-like)"/>
    <property type="match status" value="1"/>
</dbReference>
<evidence type="ECO:0000259" key="12">
    <source>
        <dbReference type="PROSITE" id="PS50011"/>
    </source>
</evidence>
<keyword evidence="3" id="KW-0808">Transferase</keyword>
<dbReference type="InterPro" id="IPR011009">
    <property type="entry name" value="Kinase-like_dom_sf"/>
</dbReference>
<reference evidence="14" key="2">
    <citation type="submission" date="2020-12" db="EMBL/GenBank/DDBJ databases">
        <title>New Spironucleus salmonicida genome in near-complete chromosomes.</title>
        <authorList>
            <person name="Xu F."/>
            <person name="Kurt Z."/>
            <person name="Jimenez-Gonzalez A."/>
            <person name="Astvaldsson A."/>
            <person name="Andersson J.O."/>
            <person name="Svard S.G."/>
        </authorList>
    </citation>
    <scope>NUCLEOTIDE SEQUENCE</scope>
    <source>
        <strain evidence="14">ATCC 50377</strain>
    </source>
</reference>
<dbReference type="GO" id="GO:0017148">
    <property type="term" value="P:negative regulation of translation"/>
    <property type="evidence" value="ECO:0007669"/>
    <property type="project" value="UniProtKB-KW"/>
</dbReference>
<keyword evidence="7" id="KW-0652">Protein synthesis inhibitor</keyword>
<dbReference type="AlphaFoldDB" id="V6LWP5"/>
<dbReference type="InterPro" id="IPR050339">
    <property type="entry name" value="CC_SR_Kinase"/>
</dbReference>
<dbReference type="GO" id="GO:0005634">
    <property type="term" value="C:nucleus"/>
    <property type="evidence" value="ECO:0007669"/>
    <property type="project" value="TreeGrafter"/>
</dbReference>
<dbReference type="OrthoDB" id="6778822at2759"/>
<keyword evidence="15" id="KW-1185">Reference proteome</keyword>
<reference evidence="13 14" key="1">
    <citation type="journal article" date="2014" name="PLoS Genet.">
        <title>The Genome of Spironucleus salmonicida Highlights a Fish Pathogen Adapted to Fluctuating Environments.</title>
        <authorList>
            <person name="Xu F."/>
            <person name="Jerlstrom-Hultqvist J."/>
            <person name="Einarsson E."/>
            <person name="Astvaldsson A."/>
            <person name="Svard S.G."/>
            <person name="Andersson J.O."/>
        </authorList>
    </citation>
    <scope>NUCLEOTIDE SEQUENCE</scope>
    <source>
        <strain evidence="14">ATCC 50377</strain>
    </source>
</reference>
<evidence type="ECO:0000256" key="8">
    <source>
        <dbReference type="ARBA" id="ARBA00037982"/>
    </source>
</evidence>
<protein>
    <recommendedName>
        <fullName evidence="1">non-specific serine/threonine protein kinase</fullName>
        <ecNumber evidence="1">2.7.11.1</ecNumber>
    </recommendedName>
</protein>
<dbReference type="EMBL" id="AUWU02000001">
    <property type="protein sequence ID" value="KAH0576812.1"/>
    <property type="molecule type" value="Genomic_DNA"/>
</dbReference>
<dbReference type="EMBL" id="KI546100">
    <property type="protein sequence ID" value="EST45214.1"/>
    <property type="molecule type" value="Genomic_DNA"/>
</dbReference>
<dbReference type="PROSITE" id="PS50011">
    <property type="entry name" value="PROTEIN_KINASE_DOM"/>
    <property type="match status" value="1"/>
</dbReference>
<evidence type="ECO:0000256" key="11">
    <source>
        <dbReference type="PROSITE-ProRule" id="PRU10141"/>
    </source>
</evidence>
<dbReference type="Gene3D" id="1.10.510.10">
    <property type="entry name" value="Transferase(Phosphotransferase) domain 1"/>
    <property type="match status" value="1"/>
</dbReference>
<dbReference type="InterPro" id="IPR008271">
    <property type="entry name" value="Ser/Thr_kinase_AS"/>
</dbReference>
<sequence length="626" mass="73722">MDISKLTEEQADFILSYQLAQQYGQQEFQQMQEALCIKHVYQYFEFQNCKQKARALGVPKLYQQAIKNNIVQSLFEQKFTVIRELGKGGFGSVIHVQDRSGPNEYAVKIVKTTDYLKVLHEIQVLSQLQSQFIVRYYDAWIEGANIESQEEVLEDSNNVTAQKVQFSTLIKNQYYYEYEVIEDEEDSYLLTNYFNNSIKDKTEGQSEIQLVENLVYIQMELCKGQTLQRQIELNSLSEKSKWTITTDLLLGLEFIHRKKIIHRDIKPENIFLSENLAAKYGDFGIAFNSNTKQQQNCGTIAYMPQESFKSSALTFSDQCKRDIYSLGLTFLLLWQPNFDFQLYRDIKGNKQSLLNKIQNYGIKKIIEMMTEENYQIRCSLEELLKQEIIFQNIENIDSFVISYCQNLKSLQQSGDNVQKLINLLVELTPLNLASNIQLQQVQLKQINYRGVANYQIMPWDQILVYQNAKQIQFLDQYLQGRYMIQNDQTLLINIQQLPILFYMTQNLSTPKIFYSQLNDLLQPILVQKFNSLQLILDQVHQIICCNFDKQIYICHLFTQYFNENKQFYDENTFNRKVKIKRMDEKLKNQFIWDGFQEFSFVFVINNQVKAYGGIIGNFIQIQFSVQ</sequence>
<dbReference type="InterPro" id="IPR017441">
    <property type="entry name" value="Protein_kinase_ATP_BS"/>
</dbReference>
<evidence type="ECO:0000256" key="4">
    <source>
        <dbReference type="ARBA" id="ARBA00022741"/>
    </source>
</evidence>
<dbReference type="Proteomes" id="UP000018208">
    <property type="component" value="Unassembled WGS sequence"/>
</dbReference>
<keyword evidence="5 13" id="KW-0418">Kinase</keyword>
<keyword evidence="6 11" id="KW-0067">ATP-binding</keyword>
<feature type="binding site" evidence="11">
    <location>
        <position position="108"/>
    </location>
    <ligand>
        <name>ATP</name>
        <dbReference type="ChEBI" id="CHEBI:30616"/>
    </ligand>
</feature>
<dbReference type="Gene3D" id="3.30.200.20">
    <property type="entry name" value="Phosphorylase Kinase, domain 1"/>
    <property type="match status" value="1"/>
</dbReference>
<dbReference type="PANTHER" id="PTHR11042:SF160">
    <property type="entry name" value="EUKARYOTIC TRANSLATION INITIATION FACTOR 2-ALPHA KINASE 1"/>
    <property type="match status" value="1"/>
</dbReference>
<evidence type="ECO:0000256" key="7">
    <source>
        <dbReference type="ARBA" id="ARBA00023193"/>
    </source>
</evidence>
<dbReference type="EC" id="2.7.11.1" evidence="1"/>
<proteinExistence type="inferred from homology"/>
<dbReference type="GO" id="GO:0004694">
    <property type="term" value="F:eukaryotic translation initiation factor 2alpha kinase activity"/>
    <property type="evidence" value="ECO:0007669"/>
    <property type="project" value="TreeGrafter"/>
</dbReference>
<name>V6LWP5_9EUKA</name>
<dbReference type="GO" id="GO:0005524">
    <property type="term" value="F:ATP binding"/>
    <property type="evidence" value="ECO:0007669"/>
    <property type="project" value="UniProtKB-UniRule"/>
</dbReference>
<keyword evidence="4 11" id="KW-0547">Nucleotide-binding</keyword>
<evidence type="ECO:0000256" key="3">
    <source>
        <dbReference type="ARBA" id="ARBA00022679"/>
    </source>
</evidence>
<dbReference type="VEuPathDB" id="GiardiaDB:SS50377_20158"/>